<keyword evidence="3" id="KW-1185">Reference proteome</keyword>
<keyword evidence="1" id="KW-0472">Membrane</keyword>
<dbReference type="InterPro" id="IPR045749">
    <property type="entry name" value="DUF6090"/>
</dbReference>
<keyword evidence="1" id="KW-1133">Transmembrane helix</keyword>
<name>A0ABW2MVI2_9FLAO</name>
<feature type="transmembrane region" description="Helical" evidence="1">
    <location>
        <begin position="21"/>
        <end position="42"/>
    </location>
</feature>
<keyword evidence="1" id="KW-0812">Transmembrane</keyword>
<evidence type="ECO:0000313" key="2">
    <source>
        <dbReference type="EMBL" id="MFC7357688.1"/>
    </source>
</evidence>
<evidence type="ECO:0000256" key="1">
    <source>
        <dbReference type="SAM" id="Phobius"/>
    </source>
</evidence>
<reference evidence="3" key="1">
    <citation type="journal article" date="2019" name="Int. J. Syst. Evol. Microbiol.">
        <title>The Global Catalogue of Microorganisms (GCM) 10K type strain sequencing project: providing services to taxonomists for standard genome sequencing and annotation.</title>
        <authorList>
            <consortium name="The Broad Institute Genomics Platform"/>
            <consortium name="The Broad Institute Genome Sequencing Center for Infectious Disease"/>
            <person name="Wu L."/>
            <person name="Ma J."/>
        </authorList>
    </citation>
    <scope>NUCLEOTIDE SEQUENCE [LARGE SCALE GENOMIC DNA]</scope>
    <source>
        <strain evidence="3">CGMCC 1.16306</strain>
    </source>
</reference>
<protein>
    <submittedName>
        <fullName evidence="2">DUF6090 family protein</fullName>
    </submittedName>
</protein>
<dbReference type="RefSeq" id="WP_380217532.1">
    <property type="nucleotide sequence ID" value="NZ_JBHTBN010000003.1"/>
</dbReference>
<gene>
    <name evidence="2" type="ORF">ACFQO1_08320</name>
</gene>
<comment type="caution">
    <text evidence="2">The sequence shown here is derived from an EMBL/GenBank/DDBJ whole genome shotgun (WGS) entry which is preliminary data.</text>
</comment>
<organism evidence="2 3">
    <name type="scientific">Jejudonia soesokkakensis</name>
    <dbReference type="NCBI Taxonomy" id="1323432"/>
    <lineage>
        <taxon>Bacteria</taxon>
        <taxon>Pseudomonadati</taxon>
        <taxon>Bacteroidota</taxon>
        <taxon>Flavobacteriia</taxon>
        <taxon>Flavobacteriales</taxon>
        <taxon>Flavobacteriaceae</taxon>
        <taxon>Jejudonia</taxon>
    </lineage>
</organism>
<proteinExistence type="predicted"/>
<accession>A0ABW2MVI2</accession>
<dbReference type="EMBL" id="JBHTBN010000003">
    <property type="protein sequence ID" value="MFC7357688.1"/>
    <property type="molecule type" value="Genomic_DNA"/>
</dbReference>
<sequence length="240" mass="28168">MIKFFRHIRQRLLIENRFSKYSLYAIGEIILVVIGILIALQINNWNEERKNNAFEKEILSQIQENLIQDRTNLININIWQQRAFEASEKLVSDSLRAKNKDSVSLWLGEVVHFSRFQSLTNSYEALKSAGLQTVKNKELRNSLGIYYDDKVNHVNKALSDIEYAFNYQWLPLMEAHASHFEFRKILEVEDMQRFFAETNVWRILMLNRDNIRASIANLQNTLDAINVTLSLMPENLNSSE</sequence>
<dbReference type="Pfam" id="PF19578">
    <property type="entry name" value="DUF6090"/>
    <property type="match status" value="1"/>
</dbReference>
<evidence type="ECO:0000313" key="3">
    <source>
        <dbReference type="Proteomes" id="UP001596415"/>
    </source>
</evidence>
<dbReference type="Proteomes" id="UP001596415">
    <property type="component" value="Unassembled WGS sequence"/>
</dbReference>